<sequence>MASGTSSRVRGSSDAIFVLKNSVGSNASDRTEQKRPAVVAIALAAVSLLSLFSTVIFLVEVLELCAFENLSHDFISLATRPSFDVDCYNGFIVDTMSSFPCTNFLETDAMLLEFADDLDNLAGRLSWVGDNLRSSSQPSTTSTPRRPNGQIPMTIAPGAKKPISSHVVCFNQAISVCVRKTFPVRCLKWADVGKEYIKWFFVLDFNDQAMNRFVEHQMLRTFKEFQGDCHKNFKATPRRLMPTPKPIGGTSNHGRTRLLDRSSLIITVAGQSPFYNDSMNLLSKEASRSTNQMLELQSQPTSKGSQPLSRAEICEMDPRCRMVYEAH</sequence>
<dbReference type="EnsemblPlants" id="MELO3C030912.2.1">
    <property type="protein sequence ID" value="MELO3C030912.2.1"/>
    <property type="gene ID" value="MELO3C030912.2"/>
</dbReference>
<feature type="transmembrane region" description="Helical" evidence="2">
    <location>
        <begin position="37"/>
        <end position="59"/>
    </location>
</feature>
<proteinExistence type="predicted"/>
<organism evidence="3">
    <name type="scientific">Cucumis melo</name>
    <name type="common">Muskmelon</name>
    <dbReference type="NCBI Taxonomy" id="3656"/>
    <lineage>
        <taxon>Eukaryota</taxon>
        <taxon>Viridiplantae</taxon>
        <taxon>Streptophyta</taxon>
        <taxon>Embryophyta</taxon>
        <taxon>Tracheophyta</taxon>
        <taxon>Spermatophyta</taxon>
        <taxon>Magnoliopsida</taxon>
        <taxon>eudicotyledons</taxon>
        <taxon>Gunneridae</taxon>
        <taxon>Pentapetalae</taxon>
        <taxon>rosids</taxon>
        <taxon>fabids</taxon>
        <taxon>Cucurbitales</taxon>
        <taxon>Cucurbitaceae</taxon>
        <taxon>Benincaseae</taxon>
        <taxon>Cucumis</taxon>
    </lineage>
</organism>
<protein>
    <recommendedName>
        <fullName evidence="4">CACTA en-spm transposon protein</fullName>
    </recommendedName>
</protein>
<evidence type="ECO:0008006" key="4">
    <source>
        <dbReference type="Google" id="ProtNLM"/>
    </source>
</evidence>
<dbReference type="AlphaFoldDB" id="A0A9I9EAI8"/>
<evidence type="ECO:0000256" key="2">
    <source>
        <dbReference type="SAM" id="Phobius"/>
    </source>
</evidence>
<name>A0A9I9EAI8_CUCME</name>
<dbReference type="Gramene" id="MELO3C030912.2.1">
    <property type="protein sequence ID" value="MELO3C030912.2.1"/>
    <property type="gene ID" value="MELO3C030912.2"/>
</dbReference>
<evidence type="ECO:0000313" key="3">
    <source>
        <dbReference type="EnsemblPlants" id="MELO3C030912.2.1"/>
    </source>
</evidence>
<keyword evidence="2" id="KW-0472">Membrane</keyword>
<feature type="region of interest" description="Disordered" evidence="1">
    <location>
        <begin position="289"/>
        <end position="309"/>
    </location>
</feature>
<evidence type="ECO:0000256" key="1">
    <source>
        <dbReference type="SAM" id="MobiDB-lite"/>
    </source>
</evidence>
<feature type="compositionally biased region" description="Polar residues" evidence="1">
    <location>
        <begin position="289"/>
        <end position="308"/>
    </location>
</feature>
<keyword evidence="2" id="KW-0812">Transmembrane</keyword>
<accession>A0A9I9EAI8</accession>
<keyword evidence="2" id="KW-1133">Transmembrane helix</keyword>
<reference evidence="3" key="1">
    <citation type="submission" date="2023-03" db="UniProtKB">
        <authorList>
            <consortium name="EnsemblPlants"/>
        </authorList>
    </citation>
    <scope>IDENTIFICATION</scope>
</reference>